<gene>
    <name evidence="1" type="ORF">LZC95_21350</name>
</gene>
<dbReference type="RefSeq" id="WP_394849990.1">
    <property type="nucleotide sequence ID" value="NZ_CP089982.1"/>
</dbReference>
<reference evidence="1 2" key="1">
    <citation type="submission" date="2021-12" db="EMBL/GenBank/DDBJ databases">
        <title>Discovery of the Pendulisporaceae a myxobacterial family with distinct sporulation behavior and unique specialized metabolism.</title>
        <authorList>
            <person name="Garcia R."/>
            <person name="Popoff A."/>
            <person name="Bader C.D."/>
            <person name="Loehr J."/>
            <person name="Walesch S."/>
            <person name="Walt C."/>
            <person name="Boldt J."/>
            <person name="Bunk B."/>
            <person name="Haeckl F.J.F.P.J."/>
            <person name="Gunesch A.P."/>
            <person name="Birkelbach J."/>
            <person name="Nuebel U."/>
            <person name="Pietschmann T."/>
            <person name="Bach T."/>
            <person name="Mueller R."/>
        </authorList>
    </citation>
    <scope>NUCLEOTIDE SEQUENCE [LARGE SCALE GENOMIC DNA]</scope>
    <source>
        <strain evidence="1 2">MSr12523</strain>
    </source>
</reference>
<evidence type="ECO:0000313" key="1">
    <source>
        <dbReference type="EMBL" id="WXA99355.1"/>
    </source>
</evidence>
<keyword evidence="2" id="KW-1185">Reference proteome</keyword>
<proteinExistence type="predicted"/>
<dbReference type="EMBL" id="CP089982">
    <property type="protein sequence ID" value="WXA99355.1"/>
    <property type="molecule type" value="Genomic_DNA"/>
</dbReference>
<accession>A0ABZ2KP59</accession>
<organism evidence="1 2">
    <name type="scientific">Pendulispora brunnea</name>
    <dbReference type="NCBI Taxonomy" id="2905690"/>
    <lineage>
        <taxon>Bacteria</taxon>
        <taxon>Pseudomonadati</taxon>
        <taxon>Myxococcota</taxon>
        <taxon>Myxococcia</taxon>
        <taxon>Myxococcales</taxon>
        <taxon>Sorangiineae</taxon>
        <taxon>Pendulisporaceae</taxon>
        <taxon>Pendulispora</taxon>
    </lineage>
</organism>
<evidence type="ECO:0000313" key="2">
    <source>
        <dbReference type="Proteomes" id="UP001379533"/>
    </source>
</evidence>
<sequence>MSLAAREYLLWDLCSDPVEVQKRLWEIREALEESLKEKRASCFGRALFSKDDIEDEALDVDEVVSITGGKLPVIFLNVTFDKGDVTAQDLAAWEARFALYLFGEGTEESTNACA</sequence>
<dbReference type="Proteomes" id="UP001379533">
    <property type="component" value="Chromosome"/>
</dbReference>
<protein>
    <submittedName>
        <fullName evidence="1">Uncharacterized protein</fullName>
    </submittedName>
</protein>
<name>A0ABZ2KP59_9BACT</name>